<dbReference type="GO" id="GO:0003676">
    <property type="term" value="F:nucleic acid binding"/>
    <property type="evidence" value="ECO:0007669"/>
    <property type="project" value="InterPro"/>
</dbReference>
<dbReference type="InterPro" id="IPR002156">
    <property type="entry name" value="RNaseH_domain"/>
</dbReference>
<gene>
    <name evidence="2" type="ORF">CFOL_v3_34492</name>
</gene>
<dbReference type="InterPro" id="IPR036397">
    <property type="entry name" value="RNaseH_sf"/>
</dbReference>
<accession>A0A1Q3DFK8</accession>
<dbReference type="Proteomes" id="UP000187406">
    <property type="component" value="Unassembled WGS sequence"/>
</dbReference>
<feature type="domain" description="RNase H type-1" evidence="1">
    <location>
        <begin position="3"/>
        <end position="102"/>
    </location>
</feature>
<dbReference type="SUPFAM" id="SSF53098">
    <property type="entry name" value="Ribonuclease H-like"/>
    <property type="match status" value="1"/>
</dbReference>
<sequence length="105" mass="12056">PENSGYGGIFRDNLGNWLFRFAGYIGFSTILEAELWSIRAGLRLAIQHGFTMLVIETDSLNVVQLLQMTYTSFHPLEGLLAYRRGLLRQLHKFSIRHTERGQLLC</sequence>
<dbReference type="GO" id="GO:0004523">
    <property type="term" value="F:RNA-DNA hybrid ribonuclease activity"/>
    <property type="evidence" value="ECO:0007669"/>
    <property type="project" value="InterPro"/>
</dbReference>
<keyword evidence="3" id="KW-1185">Reference proteome</keyword>
<name>A0A1Q3DFK8_CEPFO</name>
<reference evidence="3" key="1">
    <citation type="submission" date="2016-04" db="EMBL/GenBank/DDBJ databases">
        <title>Cephalotus genome sequencing.</title>
        <authorList>
            <person name="Fukushima K."/>
            <person name="Hasebe M."/>
            <person name="Fang X."/>
        </authorList>
    </citation>
    <scope>NUCLEOTIDE SEQUENCE [LARGE SCALE GENOMIC DNA]</scope>
    <source>
        <strain evidence="3">cv. St1</strain>
    </source>
</reference>
<proteinExistence type="predicted"/>
<evidence type="ECO:0000313" key="2">
    <source>
        <dbReference type="EMBL" id="GAV91093.1"/>
    </source>
</evidence>
<feature type="non-terminal residue" evidence="2">
    <location>
        <position position="1"/>
    </location>
</feature>
<dbReference type="PANTHER" id="PTHR47723:SF19">
    <property type="entry name" value="POLYNUCLEOTIDYL TRANSFERASE, RIBONUCLEASE H-LIKE SUPERFAMILY PROTEIN"/>
    <property type="match status" value="1"/>
</dbReference>
<dbReference type="EMBL" id="BDDD01006947">
    <property type="protein sequence ID" value="GAV91093.1"/>
    <property type="molecule type" value="Genomic_DNA"/>
</dbReference>
<dbReference type="CDD" id="cd06222">
    <property type="entry name" value="RNase_H_like"/>
    <property type="match status" value="1"/>
</dbReference>
<organism evidence="2 3">
    <name type="scientific">Cephalotus follicularis</name>
    <name type="common">Albany pitcher plant</name>
    <dbReference type="NCBI Taxonomy" id="3775"/>
    <lineage>
        <taxon>Eukaryota</taxon>
        <taxon>Viridiplantae</taxon>
        <taxon>Streptophyta</taxon>
        <taxon>Embryophyta</taxon>
        <taxon>Tracheophyta</taxon>
        <taxon>Spermatophyta</taxon>
        <taxon>Magnoliopsida</taxon>
        <taxon>eudicotyledons</taxon>
        <taxon>Gunneridae</taxon>
        <taxon>Pentapetalae</taxon>
        <taxon>rosids</taxon>
        <taxon>fabids</taxon>
        <taxon>Oxalidales</taxon>
        <taxon>Cephalotaceae</taxon>
        <taxon>Cephalotus</taxon>
    </lineage>
</organism>
<dbReference type="AlphaFoldDB" id="A0A1Q3DFK8"/>
<dbReference type="InterPro" id="IPR044730">
    <property type="entry name" value="RNase_H-like_dom_plant"/>
</dbReference>
<evidence type="ECO:0000313" key="3">
    <source>
        <dbReference type="Proteomes" id="UP000187406"/>
    </source>
</evidence>
<dbReference type="OrthoDB" id="1391789at2759"/>
<protein>
    <submittedName>
        <fullName evidence="2">RVT_3 domain-containing protein</fullName>
    </submittedName>
</protein>
<dbReference type="PANTHER" id="PTHR47723">
    <property type="entry name" value="OS05G0353850 PROTEIN"/>
    <property type="match status" value="1"/>
</dbReference>
<dbReference type="InterPro" id="IPR053151">
    <property type="entry name" value="RNase_H-like"/>
</dbReference>
<dbReference type="Pfam" id="PF13456">
    <property type="entry name" value="RVT_3"/>
    <property type="match status" value="1"/>
</dbReference>
<dbReference type="InParanoid" id="A0A1Q3DFK8"/>
<dbReference type="Gene3D" id="3.30.420.10">
    <property type="entry name" value="Ribonuclease H-like superfamily/Ribonuclease H"/>
    <property type="match status" value="1"/>
</dbReference>
<dbReference type="InterPro" id="IPR012337">
    <property type="entry name" value="RNaseH-like_sf"/>
</dbReference>
<evidence type="ECO:0000259" key="1">
    <source>
        <dbReference type="Pfam" id="PF13456"/>
    </source>
</evidence>
<comment type="caution">
    <text evidence="2">The sequence shown here is derived from an EMBL/GenBank/DDBJ whole genome shotgun (WGS) entry which is preliminary data.</text>
</comment>